<dbReference type="Proteomes" id="UP000076798">
    <property type="component" value="Unassembled WGS sequence"/>
</dbReference>
<evidence type="ECO:0000256" key="1">
    <source>
        <dbReference type="SAM" id="MobiDB-lite"/>
    </source>
</evidence>
<dbReference type="AlphaFoldDB" id="A0A166D2J9"/>
<dbReference type="EMBL" id="KV428070">
    <property type="protein sequence ID" value="KZT38067.1"/>
    <property type="molecule type" value="Genomic_DNA"/>
</dbReference>
<accession>A0A166D2J9</accession>
<name>A0A166D2J9_9AGAM</name>
<feature type="region of interest" description="Disordered" evidence="1">
    <location>
        <begin position="1"/>
        <end position="20"/>
    </location>
</feature>
<protein>
    <submittedName>
        <fullName evidence="2">Uncharacterized protein</fullName>
    </submittedName>
</protein>
<reference evidence="2 3" key="1">
    <citation type="journal article" date="2016" name="Mol. Biol. Evol.">
        <title>Comparative Genomics of Early-Diverging Mushroom-Forming Fungi Provides Insights into the Origins of Lignocellulose Decay Capabilities.</title>
        <authorList>
            <person name="Nagy L.G."/>
            <person name="Riley R."/>
            <person name="Tritt A."/>
            <person name="Adam C."/>
            <person name="Daum C."/>
            <person name="Floudas D."/>
            <person name="Sun H."/>
            <person name="Yadav J.S."/>
            <person name="Pangilinan J."/>
            <person name="Larsson K.H."/>
            <person name="Matsuura K."/>
            <person name="Barry K."/>
            <person name="Labutti K."/>
            <person name="Kuo R."/>
            <person name="Ohm R.A."/>
            <person name="Bhattacharya S.S."/>
            <person name="Shirouzu T."/>
            <person name="Yoshinaga Y."/>
            <person name="Martin F.M."/>
            <person name="Grigoriev I.V."/>
            <person name="Hibbett D.S."/>
        </authorList>
    </citation>
    <scope>NUCLEOTIDE SEQUENCE [LARGE SCALE GENOMIC DNA]</scope>
    <source>
        <strain evidence="2 3">HHB10207 ss-3</strain>
    </source>
</reference>
<dbReference type="OrthoDB" id="3235815at2759"/>
<evidence type="ECO:0000313" key="3">
    <source>
        <dbReference type="Proteomes" id="UP000076798"/>
    </source>
</evidence>
<proteinExistence type="predicted"/>
<keyword evidence="3" id="KW-1185">Reference proteome</keyword>
<sequence>MSRPTSELGGLGEKMDEPADIVRQNSTDLKEENDNRNCTAVVSSDVIYTSTRSIKQNSPIFCLPGELILYIVLIAVDEVSMERQSGGGENPPEIHCERVSYRQLQVTTRMAHVCSLWRHVCVQATTLWNTIDLLWPSNAIELFTSRVRYTPLRLILSPVLDYESATHLMTLDSSTFWNGQIAFWTDFITQNMHRVKSLEITMIIDDLEDNFHDFWDSIRPLKAPMLEKFSIRVAPYMSCVRMGSFSKNLT</sequence>
<evidence type="ECO:0000313" key="2">
    <source>
        <dbReference type="EMBL" id="KZT38067.1"/>
    </source>
</evidence>
<organism evidence="2 3">
    <name type="scientific">Sistotremastrum suecicum HHB10207 ss-3</name>
    <dbReference type="NCBI Taxonomy" id="1314776"/>
    <lineage>
        <taxon>Eukaryota</taxon>
        <taxon>Fungi</taxon>
        <taxon>Dikarya</taxon>
        <taxon>Basidiomycota</taxon>
        <taxon>Agaricomycotina</taxon>
        <taxon>Agaricomycetes</taxon>
        <taxon>Sistotremastrales</taxon>
        <taxon>Sistotremastraceae</taxon>
        <taxon>Sistotremastrum</taxon>
    </lineage>
</organism>
<gene>
    <name evidence="2" type="ORF">SISSUDRAFT_783805</name>
</gene>